<feature type="region of interest" description="Disordered" evidence="1">
    <location>
        <begin position="1"/>
        <end position="38"/>
    </location>
</feature>
<dbReference type="AlphaFoldDB" id="A0A7S1NBN4"/>
<name>A0A7S1NBN4_9EUGL</name>
<protein>
    <submittedName>
        <fullName evidence="2">Uncharacterized protein</fullName>
    </submittedName>
</protein>
<proteinExistence type="predicted"/>
<dbReference type="EMBL" id="HBGA01052507">
    <property type="protein sequence ID" value="CAD9008197.1"/>
    <property type="molecule type" value="Transcribed_RNA"/>
</dbReference>
<accession>A0A7S1NBN4</accession>
<reference evidence="2" key="1">
    <citation type="submission" date="2021-01" db="EMBL/GenBank/DDBJ databases">
        <authorList>
            <person name="Corre E."/>
            <person name="Pelletier E."/>
            <person name="Niang G."/>
            <person name="Scheremetjew M."/>
            <person name="Finn R."/>
            <person name="Kale V."/>
            <person name="Holt S."/>
            <person name="Cochrane G."/>
            <person name="Meng A."/>
            <person name="Brown T."/>
            <person name="Cohen L."/>
        </authorList>
    </citation>
    <scope>NUCLEOTIDE SEQUENCE</scope>
    <source>
        <strain evidence="2">NIES-381</strain>
    </source>
</reference>
<sequence length="121" mass="12833">MMTVNSEIPAGQLHNGQQVDSWDIGGTNAGIPGHTTPPNGPCSLLPELLCTKVHDALGQWTPCKWDSESTKCTPDTDSTLGKYLNQTGFELAQKGTEAGLEKLQELGLPPPQALLSSCSVM</sequence>
<evidence type="ECO:0000256" key="1">
    <source>
        <dbReference type="SAM" id="MobiDB-lite"/>
    </source>
</evidence>
<organism evidence="2">
    <name type="scientific">Eutreptiella gymnastica</name>
    <dbReference type="NCBI Taxonomy" id="73025"/>
    <lineage>
        <taxon>Eukaryota</taxon>
        <taxon>Discoba</taxon>
        <taxon>Euglenozoa</taxon>
        <taxon>Euglenida</taxon>
        <taxon>Spirocuta</taxon>
        <taxon>Euglenophyceae</taxon>
        <taxon>Eutreptiales</taxon>
        <taxon>Eutreptiaceae</taxon>
        <taxon>Eutreptiella</taxon>
    </lineage>
</organism>
<evidence type="ECO:0000313" key="2">
    <source>
        <dbReference type="EMBL" id="CAD9008197.1"/>
    </source>
</evidence>
<gene>
    <name evidence="2" type="ORF">EGYM00392_LOCUS19291</name>
</gene>